<evidence type="ECO:0000313" key="4">
    <source>
        <dbReference type="Proteomes" id="UP000278085"/>
    </source>
</evidence>
<dbReference type="PANTHER" id="PTHR37533">
    <property type="entry name" value="FLAGELLAR HOOK-LENGTH CONTROL PROTEIN"/>
    <property type="match status" value="1"/>
</dbReference>
<keyword evidence="3" id="KW-0969">Cilium</keyword>
<dbReference type="InterPro" id="IPR038610">
    <property type="entry name" value="FliK-like_C_sf"/>
</dbReference>
<gene>
    <name evidence="3" type="ORF">EJB06_28520</name>
</gene>
<evidence type="ECO:0000313" key="3">
    <source>
        <dbReference type="EMBL" id="RSZ55658.1"/>
    </source>
</evidence>
<dbReference type="CDD" id="cd17470">
    <property type="entry name" value="T3SS_Flik_C"/>
    <property type="match status" value="1"/>
</dbReference>
<dbReference type="EMBL" id="RXLQ01000023">
    <property type="protein sequence ID" value="RSZ55658.1"/>
    <property type="molecule type" value="Genomic_DNA"/>
</dbReference>
<dbReference type="AlphaFoldDB" id="A0A430HDP1"/>
<keyword evidence="4" id="KW-1185">Reference proteome</keyword>
<evidence type="ECO:0000256" key="1">
    <source>
        <dbReference type="SAM" id="MobiDB-lite"/>
    </source>
</evidence>
<name>A0A430HDP1_9BURK</name>
<dbReference type="OrthoDB" id="1792985at2"/>
<feature type="region of interest" description="Disordered" evidence="1">
    <location>
        <begin position="1"/>
        <end position="38"/>
    </location>
</feature>
<feature type="compositionally biased region" description="Low complexity" evidence="1">
    <location>
        <begin position="7"/>
        <end position="38"/>
    </location>
</feature>
<protein>
    <submittedName>
        <fullName evidence="3">Flagellar hook-length control protein FliK</fullName>
    </submittedName>
</protein>
<organism evidence="3 4">
    <name type="scientific">Massilia atriviolacea</name>
    <dbReference type="NCBI Taxonomy" id="2495579"/>
    <lineage>
        <taxon>Bacteria</taxon>
        <taxon>Pseudomonadati</taxon>
        <taxon>Pseudomonadota</taxon>
        <taxon>Betaproteobacteria</taxon>
        <taxon>Burkholderiales</taxon>
        <taxon>Oxalobacteraceae</taxon>
        <taxon>Telluria group</taxon>
        <taxon>Massilia</taxon>
    </lineage>
</organism>
<keyword evidence="3" id="KW-0282">Flagellum</keyword>
<dbReference type="PANTHER" id="PTHR37533:SF2">
    <property type="entry name" value="FLAGELLAR HOOK-LENGTH CONTROL PROTEIN"/>
    <property type="match status" value="1"/>
</dbReference>
<dbReference type="Gene3D" id="3.30.750.140">
    <property type="match status" value="1"/>
</dbReference>
<feature type="compositionally biased region" description="Low complexity" evidence="1">
    <location>
        <begin position="392"/>
        <end position="403"/>
    </location>
</feature>
<feature type="compositionally biased region" description="Basic and acidic residues" evidence="1">
    <location>
        <begin position="404"/>
        <end position="415"/>
    </location>
</feature>
<accession>A0A430HDP1</accession>
<reference evidence="3 4" key="1">
    <citation type="submission" date="2018-12" db="EMBL/GenBank/DDBJ databases">
        <authorList>
            <person name="Yang E."/>
        </authorList>
    </citation>
    <scope>NUCLEOTIDE SEQUENCE [LARGE SCALE GENOMIC DNA]</scope>
    <source>
        <strain evidence="3 4">SOD</strain>
    </source>
</reference>
<keyword evidence="3" id="KW-0966">Cell projection</keyword>
<comment type="caution">
    <text evidence="3">The sequence shown here is derived from an EMBL/GenBank/DDBJ whole genome shotgun (WGS) entry which is preliminary data.</text>
</comment>
<evidence type="ECO:0000259" key="2">
    <source>
        <dbReference type="Pfam" id="PF02120"/>
    </source>
</evidence>
<dbReference type="InterPro" id="IPR052563">
    <property type="entry name" value="FliK"/>
</dbReference>
<dbReference type="RefSeq" id="WP_126077421.1">
    <property type="nucleotide sequence ID" value="NZ_CP051166.1"/>
</dbReference>
<dbReference type="Proteomes" id="UP000278085">
    <property type="component" value="Unassembled WGS sequence"/>
</dbReference>
<feature type="domain" description="Flagellar hook-length control protein-like C-terminal" evidence="2">
    <location>
        <begin position="310"/>
        <end position="388"/>
    </location>
</feature>
<dbReference type="Pfam" id="PF02120">
    <property type="entry name" value="Flg_hook"/>
    <property type="match status" value="1"/>
</dbReference>
<sequence>MMLAKLTPSPAAPATPGAAAPAPATAAPPVAPGTPAAPATPFASWLAFDAPVAGTDAAPSEGEDAAPAETLADLPALAEAPALPVLDLDAAPTPAMTMSSPFGMSLPPGIVLPQAMALPVTPAPAESAAPLAGAGALAPATGLAIPLASAPTLPAAPFAPVQAALPAGAVSFSFSTPAPAAGTDAAAADRGAADDRAAVAPAVAVPAPAVAAAAPAPAPRAAVRNADSGIAGAPVAQKTVAAGATGAAQPFAAPLDSMLRSDAQVSGAASVMAGANALGGQAATIAAQPDVKLPANPADWQQPLRDALGERLQLQLGRNIDQAVIRLDPPQLGRIEIAIRHAAGGALEVNISATNSEVRRQLNNVSDAMRSDLAQRQFSDVAVTITATPRSGAAFGEQQQGRGRQPEREAGDTDPGRALAEAGQPSATFSLSGREFAA</sequence>
<feature type="region of interest" description="Disordered" evidence="1">
    <location>
        <begin position="389"/>
        <end position="438"/>
    </location>
</feature>
<dbReference type="InterPro" id="IPR021136">
    <property type="entry name" value="Flagellar_hook_control-like_C"/>
</dbReference>
<proteinExistence type="predicted"/>